<organism evidence="6 7">
    <name type="scientific">Monoraphidium neglectum</name>
    <dbReference type="NCBI Taxonomy" id="145388"/>
    <lineage>
        <taxon>Eukaryota</taxon>
        <taxon>Viridiplantae</taxon>
        <taxon>Chlorophyta</taxon>
        <taxon>core chlorophytes</taxon>
        <taxon>Chlorophyceae</taxon>
        <taxon>CS clade</taxon>
        <taxon>Sphaeropleales</taxon>
        <taxon>Selenastraceae</taxon>
        <taxon>Monoraphidium</taxon>
    </lineage>
</organism>
<dbReference type="Pfam" id="PF02536">
    <property type="entry name" value="mTERF"/>
    <property type="match status" value="2"/>
</dbReference>
<keyword evidence="2" id="KW-0805">Transcription regulation</keyword>
<evidence type="ECO:0000313" key="6">
    <source>
        <dbReference type="EMBL" id="KIZ04786.1"/>
    </source>
</evidence>
<dbReference type="Proteomes" id="UP000054498">
    <property type="component" value="Unassembled WGS sequence"/>
</dbReference>
<keyword evidence="2" id="KW-0804">Transcription</keyword>
<dbReference type="SMART" id="SM00733">
    <property type="entry name" value="Mterf"/>
    <property type="match status" value="5"/>
</dbReference>
<reference evidence="6 7" key="1">
    <citation type="journal article" date="2013" name="BMC Genomics">
        <title>Reconstruction of the lipid metabolism for the microalga Monoraphidium neglectum from its genome sequence reveals characteristics suitable for biofuel production.</title>
        <authorList>
            <person name="Bogen C."/>
            <person name="Al-Dilaimi A."/>
            <person name="Albersmeier A."/>
            <person name="Wichmann J."/>
            <person name="Grundmann M."/>
            <person name="Rupp O."/>
            <person name="Lauersen K.J."/>
            <person name="Blifernez-Klassen O."/>
            <person name="Kalinowski J."/>
            <person name="Goesmann A."/>
            <person name="Mussgnug J.H."/>
            <person name="Kruse O."/>
        </authorList>
    </citation>
    <scope>NUCLEOTIDE SEQUENCE [LARGE SCALE GENOMIC DNA]</scope>
    <source>
        <strain evidence="6 7">SAG 48.87</strain>
    </source>
</reference>
<comment type="similarity">
    <text evidence="1">Belongs to the mTERF family.</text>
</comment>
<feature type="signal peptide" evidence="5">
    <location>
        <begin position="1"/>
        <end position="16"/>
    </location>
</feature>
<dbReference type="OrthoDB" id="1684047at2759"/>
<keyword evidence="7" id="KW-1185">Reference proteome</keyword>
<feature type="region of interest" description="Disordered" evidence="4">
    <location>
        <begin position="209"/>
        <end position="235"/>
    </location>
</feature>
<dbReference type="Gene3D" id="1.25.70.10">
    <property type="entry name" value="Transcription termination factor 3, mitochondrial"/>
    <property type="match status" value="1"/>
</dbReference>
<dbReference type="RefSeq" id="XP_013903805.1">
    <property type="nucleotide sequence ID" value="XM_014048351.1"/>
</dbReference>
<proteinExistence type="inferred from homology"/>
<evidence type="ECO:0000313" key="7">
    <source>
        <dbReference type="Proteomes" id="UP000054498"/>
    </source>
</evidence>
<dbReference type="InterPro" id="IPR003690">
    <property type="entry name" value="MTERF"/>
</dbReference>
<evidence type="ECO:0000256" key="3">
    <source>
        <dbReference type="ARBA" id="ARBA00022946"/>
    </source>
</evidence>
<keyword evidence="5" id="KW-0732">Signal</keyword>
<protein>
    <recommendedName>
        <fullName evidence="8">mTERF domain-containing protein 1, mitochondrial</fullName>
    </recommendedName>
</protein>
<name>A0A0D2NIN5_9CHLO</name>
<evidence type="ECO:0000256" key="5">
    <source>
        <dbReference type="SAM" id="SignalP"/>
    </source>
</evidence>
<dbReference type="InterPro" id="IPR038538">
    <property type="entry name" value="MTERF_sf"/>
</dbReference>
<keyword evidence="2" id="KW-0806">Transcription termination</keyword>
<dbReference type="PANTHER" id="PTHR13068:SF219">
    <property type="entry name" value="MITOCHONDRIAL TRANSCRIPTION TERMINATION FACTOR FAMILY PROTEIN"/>
    <property type="match status" value="1"/>
</dbReference>
<gene>
    <name evidence="6" type="ORF">MNEG_3166</name>
</gene>
<accession>A0A0D2NIN5</accession>
<dbReference type="KEGG" id="mng:MNEG_3166"/>
<dbReference type="GO" id="GO:0003676">
    <property type="term" value="F:nucleic acid binding"/>
    <property type="evidence" value="ECO:0007669"/>
    <property type="project" value="InterPro"/>
</dbReference>
<dbReference type="GO" id="GO:0006353">
    <property type="term" value="P:DNA-templated transcription termination"/>
    <property type="evidence" value="ECO:0007669"/>
    <property type="project" value="UniProtKB-KW"/>
</dbReference>
<dbReference type="AlphaFoldDB" id="A0A0D2NIN5"/>
<evidence type="ECO:0000256" key="1">
    <source>
        <dbReference type="ARBA" id="ARBA00007692"/>
    </source>
</evidence>
<dbReference type="GeneID" id="25736044"/>
<keyword evidence="3" id="KW-0809">Transit peptide</keyword>
<sequence>MAVGCCLSLIRELVAAAASPDRAAESAPAVLFAVDNYGALYRPTDYGETAFETAPSGAPYLRRRQLEVSELNLASSMRLLNWRNLGRARVVAATSATGGVPLDTQIPLRKSVLQYEMPRFSPIEVAHLLHFYHERGLVEAPSAAQVEKLRAITNGSGSDLRRLGLRSAQLDTNVFWVEAGVGADPKAMLRTGELGLAADITMHAKWPDTGAPARYANSPEGGPSNPLEELRRTQDPRERARLLQSLDGGWAQHQASYVPSGAERAISSELGIWPHTVMLFALQTPRLQQFDVDTQVKPAVRSLKSAMDESPQDAYYVLTKRPDLLAHPTSLQRWLDYLGAQGVGQRDVMAFLLTAPVELFTQGTLHQASQVVAWLRSLGVKPDFLWSRVGCACPAVLLRDPAADLQPTATYLMSLGLSPNQLQQLVCLRPEVLTSSLDSQIKPFVDHLKSLGCSALQCGEVLLAAPHLLRDEARAAIAARLAALGEAGIDAAGVRAMLARGHAGFLFQKGAPQEALACLKELGFTGSQVVSLATRCPAILSEKPLELERRVAFLLETLVMSREAVMGCPEYMAASLMQVIGPRHAFAEARQLEGRVAGTDGRWDLAALATGEDVAYVEALGGSINEYEGFRVAFEQEYTSKLSADAALEFQQELKKLGIWEGR</sequence>
<feature type="chain" id="PRO_5002259724" description="mTERF domain-containing protein 1, mitochondrial" evidence="5">
    <location>
        <begin position="17"/>
        <end position="663"/>
    </location>
</feature>
<dbReference type="PANTHER" id="PTHR13068">
    <property type="entry name" value="CGI-12 PROTEIN-RELATED"/>
    <property type="match status" value="1"/>
</dbReference>
<evidence type="ECO:0000256" key="4">
    <source>
        <dbReference type="SAM" id="MobiDB-lite"/>
    </source>
</evidence>
<dbReference type="EMBL" id="KK100606">
    <property type="protein sequence ID" value="KIZ04786.1"/>
    <property type="molecule type" value="Genomic_DNA"/>
</dbReference>
<evidence type="ECO:0000256" key="2">
    <source>
        <dbReference type="ARBA" id="ARBA00022472"/>
    </source>
</evidence>
<evidence type="ECO:0008006" key="8">
    <source>
        <dbReference type="Google" id="ProtNLM"/>
    </source>
</evidence>